<keyword evidence="2" id="KW-1185">Reference proteome</keyword>
<dbReference type="GeneID" id="113205773"/>
<protein>
    <submittedName>
        <fullName evidence="3">Uncharacterized protein LOC113205773</fullName>
    </submittedName>
</protein>
<organism evidence="2 3">
    <name type="scientific">Frankliniella occidentalis</name>
    <name type="common">Western flower thrips</name>
    <name type="synonym">Euthrips occidentalis</name>
    <dbReference type="NCBI Taxonomy" id="133901"/>
    <lineage>
        <taxon>Eukaryota</taxon>
        <taxon>Metazoa</taxon>
        <taxon>Ecdysozoa</taxon>
        <taxon>Arthropoda</taxon>
        <taxon>Hexapoda</taxon>
        <taxon>Insecta</taxon>
        <taxon>Pterygota</taxon>
        <taxon>Neoptera</taxon>
        <taxon>Paraneoptera</taxon>
        <taxon>Thysanoptera</taxon>
        <taxon>Terebrantia</taxon>
        <taxon>Thripoidea</taxon>
        <taxon>Thripidae</taxon>
        <taxon>Frankliniella</taxon>
    </lineage>
</organism>
<evidence type="ECO:0000256" key="1">
    <source>
        <dbReference type="SAM" id="MobiDB-lite"/>
    </source>
</evidence>
<feature type="compositionally biased region" description="Acidic residues" evidence="1">
    <location>
        <begin position="221"/>
        <end position="244"/>
    </location>
</feature>
<feature type="region of interest" description="Disordered" evidence="1">
    <location>
        <begin position="145"/>
        <end position="255"/>
    </location>
</feature>
<feature type="compositionally biased region" description="Low complexity" evidence="1">
    <location>
        <begin position="27"/>
        <end position="36"/>
    </location>
</feature>
<accession>A0A9C6XBD8</accession>
<feature type="compositionally biased region" description="Basic and acidic residues" evidence="1">
    <location>
        <begin position="208"/>
        <end position="220"/>
    </location>
</feature>
<feature type="region of interest" description="Disordered" evidence="1">
    <location>
        <begin position="1"/>
        <end position="112"/>
    </location>
</feature>
<name>A0A9C6XBD8_FRAOC</name>
<feature type="non-terminal residue" evidence="3">
    <location>
        <position position="440"/>
    </location>
</feature>
<evidence type="ECO:0000313" key="2">
    <source>
        <dbReference type="Proteomes" id="UP000504606"/>
    </source>
</evidence>
<dbReference type="AlphaFoldDB" id="A0A9C6XBD8"/>
<dbReference type="RefSeq" id="XP_052132772.1">
    <property type="nucleotide sequence ID" value="XM_052276812.1"/>
</dbReference>
<feature type="compositionally biased region" description="Acidic residues" evidence="1">
    <location>
        <begin position="430"/>
        <end position="440"/>
    </location>
</feature>
<dbReference type="PANTHER" id="PTHR47644:SF1">
    <property type="entry name" value="PDZ DOMAIN-CONTAINING PROTEIN"/>
    <property type="match status" value="1"/>
</dbReference>
<feature type="compositionally biased region" description="Basic and acidic residues" evidence="1">
    <location>
        <begin position="102"/>
        <end position="112"/>
    </location>
</feature>
<feature type="compositionally biased region" description="Low complexity" evidence="1">
    <location>
        <begin position="145"/>
        <end position="164"/>
    </location>
</feature>
<feature type="region of interest" description="Disordered" evidence="1">
    <location>
        <begin position="395"/>
        <end position="440"/>
    </location>
</feature>
<sequence>MPQVHGPQGHIPQAHVPQGHAPQGHIPPQGRPVHGHGPPGHPGPGYQPQAAQPKDSRQIAPLLQRDHHDLRDGWDQRDRRDSSRESRDRDPLGSRRGSMDILEARDLEERRPSKYKEILIDFEPQPCGAPCGAPCLAPCGPGCTGPCSSPPCSQAGAPQGAAPGAPGPGPAQGPGRRRHSFLGDGEILITDPPMGGPLGAIPPQDMSPCRECDLSDHSEQDDGMDDEDVGEEDEEDEDEEDEDGVVPTGKLVHPRLRIVGLGPKDSLDDEFHENLIYRGLFRKKSVSLEDTSTADPDLAVFPRDQFRRQSDRFEGEQQDLQDEGDTPRTSPAPGRGLTTRRMNGKAGPGARLSPFASSDSLAETNGIWNESQATVLQADSDNSADLSLQQHSLAHSLHPSTAHTSALSPASRRKHMLMVQHQQRSSIDTDVLDEDPEPVQ</sequence>
<dbReference type="KEGG" id="foc:113205773"/>
<evidence type="ECO:0000313" key="3">
    <source>
        <dbReference type="RefSeq" id="XP_052132772.1"/>
    </source>
</evidence>
<reference evidence="3" key="1">
    <citation type="submission" date="2025-08" db="UniProtKB">
        <authorList>
            <consortium name="RefSeq"/>
        </authorList>
    </citation>
    <scope>IDENTIFICATION</scope>
    <source>
        <tissue evidence="3">Whole organism</tissue>
    </source>
</reference>
<dbReference type="Proteomes" id="UP000504606">
    <property type="component" value="Unplaced"/>
</dbReference>
<dbReference type="OrthoDB" id="2157866at2759"/>
<proteinExistence type="predicted"/>
<gene>
    <name evidence="3" type="primary">LOC113205773</name>
</gene>
<feature type="compositionally biased region" description="Basic and acidic residues" evidence="1">
    <location>
        <begin position="64"/>
        <end position="93"/>
    </location>
</feature>
<dbReference type="PANTHER" id="PTHR47644">
    <property type="entry name" value="AGAP008221-PA"/>
    <property type="match status" value="1"/>
</dbReference>
<feature type="compositionally biased region" description="Basic and acidic residues" evidence="1">
    <location>
        <begin position="304"/>
        <end position="315"/>
    </location>
</feature>
<feature type="compositionally biased region" description="Low complexity" evidence="1">
    <location>
        <begin position="44"/>
        <end position="53"/>
    </location>
</feature>
<feature type="region of interest" description="Disordered" evidence="1">
    <location>
        <begin position="286"/>
        <end position="358"/>
    </location>
</feature>